<feature type="non-terminal residue" evidence="2">
    <location>
        <position position="1"/>
    </location>
</feature>
<name>A0A1X0R9T5_RHIZD</name>
<dbReference type="Proteomes" id="UP000242414">
    <property type="component" value="Unassembled WGS sequence"/>
</dbReference>
<dbReference type="InterPro" id="IPR000477">
    <property type="entry name" value="RT_dom"/>
</dbReference>
<proteinExistence type="predicted"/>
<dbReference type="EMBL" id="KV921884">
    <property type="protein sequence ID" value="ORE08783.1"/>
    <property type="molecule type" value="Genomic_DNA"/>
</dbReference>
<protein>
    <recommendedName>
        <fullName evidence="1">Reverse transcriptase domain-containing protein</fullName>
    </recommendedName>
</protein>
<dbReference type="AlphaFoldDB" id="A0A1X0R9T5"/>
<dbReference type="PROSITE" id="PS50878">
    <property type="entry name" value="RT_POL"/>
    <property type="match status" value="1"/>
</dbReference>
<evidence type="ECO:0000313" key="2">
    <source>
        <dbReference type="EMBL" id="ORE08783.1"/>
    </source>
</evidence>
<feature type="non-terminal residue" evidence="2">
    <location>
        <position position="64"/>
    </location>
</feature>
<reference evidence="2" key="1">
    <citation type="journal article" date="2016" name="Proc. Natl. Acad. Sci. U.S.A.">
        <title>Lipid metabolic changes in an early divergent fungus govern the establishment of a mutualistic symbiosis with endobacteria.</title>
        <authorList>
            <person name="Lastovetsky O.A."/>
            <person name="Gaspar M.L."/>
            <person name="Mondo S.J."/>
            <person name="LaButti K.M."/>
            <person name="Sandor L."/>
            <person name="Grigoriev I.V."/>
            <person name="Henry S.A."/>
            <person name="Pawlowska T.E."/>
        </authorList>
    </citation>
    <scope>NUCLEOTIDE SEQUENCE [LARGE SCALE GENOMIC DNA]</scope>
    <source>
        <strain evidence="2">ATCC 52814</strain>
    </source>
</reference>
<organism evidence="2">
    <name type="scientific">Rhizopus microsporus var. microsporus</name>
    <dbReference type="NCBI Taxonomy" id="86635"/>
    <lineage>
        <taxon>Eukaryota</taxon>
        <taxon>Fungi</taxon>
        <taxon>Fungi incertae sedis</taxon>
        <taxon>Mucoromycota</taxon>
        <taxon>Mucoromycotina</taxon>
        <taxon>Mucoromycetes</taxon>
        <taxon>Mucorales</taxon>
        <taxon>Mucorineae</taxon>
        <taxon>Rhizopodaceae</taxon>
        <taxon>Rhizopus</taxon>
    </lineage>
</organism>
<evidence type="ECO:0000259" key="1">
    <source>
        <dbReference type="PROSITE" id="PS50878"/>
    </source>
</evidence>
<gene>
    <name evidence="2" type="ORF">BCV72DRAFT_191742</name>
</gene>
<accession>A0A1X0R9T5</accession>
<dbReference type="VEuPathDB" id="FungiDB:BCV72DRAFT_191742"/>
<feature type="domain" description="Reverse transcriptase" evidence="1">
    <location>
        <begin position="1"/>
        <end position="58"/>
    </location>
</feature>
<sequence>LAYADDILVFFSDSLEITQVLDVLHLYEQASNAKLNRYKTIAVSLSGDPLLTWQRNLYDHGIAQ</sequence>